<evidence type="ECO:0000313" key="1">
    <source>
        <dbReference type="EMBL" id="GIY13028.1"/>
    </source>
</evidence>
<evidence type="ECO:0000313" key="2">
    <source>
        <dbReference type="Proteomes" id="UP001054837"/>
    </source>
</evidence>
<comment type="caution">
    <text evidence="1">The sequence shown here is derived from an EMBL/GenBank/DDBJ whole genome shotgun (WGS) entry which is preliminary data.</text>
</comment>
<accession>A0AAV4QSJ7</accession>
<dbReference type="AlphaFoldDB" id="A0AAV4QSJ7"/>
<dbReference type="EMBL" id="BPLQ01005166">
    <property type="protein sequence ID" value="GIY13028.1"/>
    <property type="molecule type" value="Genomic_DNA"/>
</dbReference>
<keyword evidence="2" id="KW-1185">Reference proteome</keyword>
<reference evidence="1 2" key="1">
    <citation type="submission" date="2021-06" db="EMBL/GenBank/DDBJ databases">
        <title>Caerostris darwini draft genome.</title>
        <authorList>
            <person name="Kono N."/>
            <person name="Arakawa K."/>
        </authorList>
    </citation>
    <scope>NUCLEOTIDE SEQUENCE [LARGE SCALE GENOMIC DNA]</scope>
</reference>
<dbReference type="Proteomes" id="UP001054837">
    <property type="component" value="Unassembled WGS sequence"/>
</dbReference>
<organism evidence="1 2">
    <name type="scientific">Caerostris darwini</name>
    <dbReference type="NCBI Taxonomy" id="1538125"/>
    <lineage>
        <taxon>Eukaryota</taxon>
        <taxon>Metazoa</taxon>
        <taxon>Ecdysozoa</taxon>
        <taxon>Arthropoda</taxon>
        <taxon>Chelicerata</taxon>
        <taxon>Arachnida</taxon>
        <taxon>Araneae</taxon>
        <taxon>Araneomorphae</taxon>
        <taxon>Entelegynae</taxon>
        <taxon>Araneoidea</taxon>
        <taxon>Araneidae</taxon>
        <taxon>Caerostris</taxon>
    </lineage>
</organism>
<sequence>MREEWFSRKYCSIVFRKRNSHSERGQIKQDFPRMHRTFEFECALLAIVCWGDREEQCKFQGTRNVRFRKARTLQAHNGTEKWEWELLR</sequence>
<gene>
    <name evidence="1" type="ORF">CDAR_96561</name>
</gene>
<proteinExistence type="predicted"/>
<protein>
    <submittedName>
        <fullName evidence="1">Uncharacterized protein</fullName>
    </submittedName>
</protein>
<name>A0AAV4QSJ7_9ARAC</name>